<sequence length="102" mass="11806">MSGCTQCGTCCLKYGMRLEASGQDIAKWMFDGREDILRHVLIRYDEKGEVSEGILWVDENGNKVASCPFLRSTEDKRYFCGIQDAKPEVCSWHFCEKYYPFD</sequence>
<dbReference type="EMBL" id="PGCK01000002">
    <property type="protein sequence ID" value="MCD1294159.1"/>
    <property type="molecule type" value="Genomic_DNA"/>
</dbReference>
<organism evidence="1 2">
    <name type="scientific">Methanooceanicella nereidis</name>
    <dbReference type="NCBI Taxonomy" id="2052831"/>
    <lineage>
        <taxon>Archaea</taxon>
        <taxon>Methanobacteriati</taxon>
        <taxon>Methanobacteriota</taxon>
        <taxon>Stenosarchaea group</taxon>
        <taxon>Methanomicrobia</taxon>
        <taxon>Methanocellales</taxon>
        <taxon>Methanocellaceae</taxon>
        <taxon>Methanooceanicella</taxon>
    </lineage>
</organism>
<dbReference type="Proteomes" id="UP001320159">
    <property type="component" value="Unassembled WGS sequence"/>
</dbReference>
<keyword evidence="2" id="KW-1185">Reference proteome</keyword>
<protein>
    <submittedName>
        <fullName evidence="1">Zinc/iron-chelating domain-containing protein</fullName>
    </submittedName>
</protein>
<reference evidence="1 2" key="1">
    <citation type="submission" date="2017-11" db="EMBL/GenBank/DDBJ databases">
        <title>Isolation and Characterization of Family Methanocellaceae Species from Potential Methane Hydrate Area Offshore Southwestern Taiwan.</title>
        <authorList>
            <person name="Zhang W.-L."/>
            <person name="Chen W.-C."/>
            <person name="Lai M.-C."/>
            <person name="Chen S.-C."/>
        </authorList>
    </citation>
    <scope>NUCLEOTIDE SEQUENCE [LARGE SCALE GENOMIC DNA]</scope>
    <source>
        <strain evidence="1 2">CWC-04</strain>
    </source>
</reference>
<gene>
    <name evidence="1" type="ORF">CUJ83_04015</name>
</gene>
<accession>A0AAP2RBI5</accession>
<dbReference type="Pfam" id="PF03692">
    <property type="entry name" value="CxxCxxCC"/>
    <property type="match status" value="1"/>
</dbReference>
<name>A0AAP2RBI5_9EURY</name>
<evidence type="ECO:0000313" key="1">
    <source>
        <dbReference type="EMBL" id="MCD1294159.1"/>
    </source>
</evidence>
<dbReference type="InterPro" id="IPR005358">
    <property type="entry name" value="Puta_zinc/iron-chelating_dom"/>
</dbReference>
<evidence type="ECO:0000313" key="2">
    <source>
        <dbReference type="Proteomes" id="UP001320159"/>
    </source>
</evidence>
<proteinExistence type="predicted"/>
<dbReference type="RefSeq" id="WP_230740863.1">
    <property type="nucleotide sequence ID" value="NZ_PGCK01000002.1"/>
</dbReference>
<comment type="caution">
    <text evidence="1">The sequence shown here is derived from an EMBL/GenBank/DDBJ whole genome shotgun (WGS) entry which is preliminary data.</text>
</comment>
<dbReference type="AlphaFoldDB" id="A0AAP2RBI5"/>